<accession>A0A3M7Q5W7</accession>
<organism evidence="1 2">
    <name type="scientific">Brachionus plicatilis</name>
    <name type="common">Marine rotifer</name>
    <name type="synonym">Brachionus muelleri</name>
    <dbReference type="NCBI Taxonomy" id="10195"/>
    <lineage>
        <taxon>Eukaryota</taxon>
        <taxon>Metazoa</taxon>
        <taxon>Spiralia</taxon>
        <taxon>Gnathifera</taxon>
        <taxon>Rotifera</taxon>
        <taxon>Eurotatoria</taxon>
        <taxon>Monogononta</taxon>
        <taxon>Pseudotrocha</taxon>
        <taxon>Ploima</taxon>
        <taxon>Brachionidae</taxon>
        <taxon>Brachionus</taxon>
    </lineage>
</organism>
<keyword evidence="2" id="KW-1185">Reference proteome</keyword>
<feature type="non-terminal residue" evidence="1">
    <location>
        <position position="79"/>
    </location>
</feature>
<sequence>MNIGISKYSQTRPLYSAINLEFVSQIYKKHKQFFPGQILNNDLNRKLFMEIKKMLIITSRNDSSFDRQLRTLEQKISVE</sequence>
<evidence type="ECO:0000313" key="2">
    <source>
        <dbReference type="Proteomes" id="UP000276133"/>
    </source>
</evidence>
<reference evidence="1 2" key="1">
    <citation type="journal article" date="2018" name="Sci. Rep.">
        <title>Genomic signatures of local adaptation to the degree of environmental predictability in rotifers.</title>
        <authorList>
            <person name="Franch-Gras L."/>
            <person name="Hahn C."/>
            <person name="Garcia-Roger E.M."/>
            <person name="Carmona M.J."/>
            <person name="Serra M."/>
            <person name="Gomez A."/>
        </authorList>
    </citation>
    <scope>NUCLEOTIDE SEQUENCE [LARGE SCALE GENOMIC DNA]</scope>
    <source>
        <strain evidence="1">HYR1</strain>
    </source>
</reference>
<comment type="caution">
    <text evidence="1">The sequence shown here is derived from an EMBL/GenBank/DDBJ whole genome shotgun (WGS) entry which is preliminary data.</text>
</comment>
<evidence type="ECO:0000313" key="1">
    <source>
        <dbReference type="EMBL" id="RNA06723.1"/>
    </source>
</evidence>
<dbReference type="AlphaFoldDB" id="A0A3M7Q5W7"/>
<dbReference type="Proteomes" id="UP000276133">
    <property type="component" value="Unassembled WGS sequence"/>
</dbReference>
<proteinExistence type="predicted"/>
<name>A0A3M7Q5W7_BRAPC</name>
<gene>
    <name evidence="1" type="ORF">BpHYR1_009226</name>
</gene>
<dbReference type="EMBL" id="REGN01007301">
    <property type="protein sequence ID" value="RNA06723.1"/>
    <property type="molecule type" value="Genomic_DNA"/>
</dbReference>
<protein>
    <submittedName>
        <fullName evidence="1">Uncharacterized protein</fullName>
    </submittedName>
</protein>